<dbReference type="PANTHER" id="PTHR48444:SF1">
    <property type="entry name" value="DNA TOPOISOMERASE 6 SUBUNIT B"/>
    <property type="match status" value="1"/>
</dbReference>
<dbReference type="RefSeq" id="XP_013754614.1">
    <property type="nucleotide sequence ID" value="XM_013899160.1"/>
</dbReference>
<dbReference type="Proteomes" id="UP000054408">
    <property type="component" value="Unassembled WGS sequence"/>
</dbReference>
<evidence type="ECO:0000313" key="4">
    <source>
        <dbReference type="Proteomes" id="UP000054408"/>
    </source>
</evidence>
<keyword evidence="3" id="KW-0413">Isomerase</keyword>
<keyword evidence="4" id="KW-1185">Reference proteome</keyword>
<dbReference type="Gene3D" id="3.30.230.10">
    <property type="match status" value="1"/>
</dbReference>
<evidence type="ECO:0000313" key="3">
    <source>
        <dbReference type="EMBL" id="KNC53140.1"/>
    </source>
</evidence>
<dbReference type="InterPro" id="IPR014721">
    <property type="entry name" value="Ribsml_uS5_D2-typ_fold_subgr"/>
</dbReference>
<feature type="domain" description="DNA topoisomerase VI subunit B transducer" evidence="2">
    <location>
        <begin position="377"/>
        <end position="530"/>
    </location>
</feature>
<dbReference type="NCBIfam" id="NF003218">
    <property type="entry name" value="PRK04184.1"/>
    <property type="match status" value="1"/>
</dbReference>
<dbReference type="eggNOG" id="ENOG502QQC0">
    <property type="taxonomic scope" value="Eukaryota"/>
</dbReference>
<organism evidence="3 4">
    <name type="scientific">Thecamonas trahens ATCC 50062</name>
    <dbReference type="NCBI Taxonomy" id="461836"/>
    <lineage>
        <taxon>Eukaryota</taxon>
        <taxon>Apusozoa</taxon>
        <taxon>Apusomonadida</taxon>
        <taxon>Apusomonadidae</taxon>
        <taxon>Thecamonas</taxon>
    </lineage>
</organism>
<protein>
    <submittedName>
        <fullName evidence="3">DNA topoisomerase 6 subunit B</fullName>
    </submittedName>
</protein>
<dbReference type="AlphaFoldDB" id="A0A0L0DLL5"/>
<dbReference type="STRING" id="461836.A0A0L0DLL5"/>
<name>A0A0L0DLL5_THETB</name>
<dbReference type="InterPro" id="IPR020568">
    <property type="entry name" value="Ribosomal_Su5_D2-typ_SF"/>
</dbReference>
<evidence type="ECO:0000256" key="1">
    <source>
        <dbReference type="SAM" id="MobiDB-lite"/>
    </source>
</evidence>
<dbReference type="InterPro" id="IPR036890">
    <property type="entry name" value="HATPase_C_sf"/>
</dbReference>
<dbReference type="EMBL" id="GL349479">
    <property type="protein sequence ID" value="KNC53140.1"/>
    <property type="molecule type" value="Genomic_DNA"/>
</dbReference>
<proteinExistence type="predicted"/>
<dbReference type="Pfam" id="PF09239">
    <property type="entry name" value="Topo-VIb_trans"/>
    <property type="match status" value="1"/>
</dbReference>
<dbReference type="GO" id="GO:0003918">
    <property type="term" value="F:DNA topoisomerase type II (double strand cut, ATP-hydrolyzing) activity"/>
    <property type="evidence" value="ECO:0007669"/>
    <property type="project" value="InterPro"/>
</dbReference>
<accession>A0A0L0DLL5</accession>
<reference evidence="3 4" key="1">
    <citation type="submission" date="2010-05" db="EMBL/GenBank/DDBJ databases">
        <title>The Genome Sequence of Thecamonas trahens ATCC 50062.</title>
        <authorList>
            <consortium name="The Broad Institute Genome Sequencing Platform"/>
            <person name="Russ C."/>
            <person name="Cuomo C."/>
            <person name="Shea T."/>
            <person name="Young S.K."/>
            <person name="Zeng Q."/>
            <person name="Koehrsen M."/>
            <person name="Haas B."/>
            <person name="Borodovsky M."/>
            <person name="Guigo R."/>
            <person name="Alvarado L."/>
            <person name="Berlin A."/>
            <person name="Bochicchio J."/>
            <person name="Borenstein D."/>
            <person name="Chapman S."/>
            <person name="Chen Z."/>
            <person name="Freedman E."/>
            <person name="Gellesch M."/>
            <person name="Goldberg J."/>
            <person name="Griggs A."/>
            <person name="Gujja S."/>
            <person name="Heilman E."/>
            <person name="Heiman D."/>
            <person name="Hepburn T."/>
            <person name="Howarth C."/>
            <person name="Jen D."/>
            <person name="Larson L."/>
            <person name="Mehta T."/>
            <person name="Park D."/>
            <person name="Pearson M."/>
            <person name="Roberts A."/>
            <person name="Saif S."/>
            <person name="Shenoy N."/>
            <person name="Sisk P."/>
            <person name="Stolte C."/>
            <person name="Sykes S."/>
            <person name="Thomson T."/>
            <person name="Walk T."/>
            <person name="White J."/>
            <person name="Yandava C."/>
            <person name="Burger G."/>
            <person name="Gray M.W."/>
            <person name="Holland P.W.H."/>
            <person name="King N."/>
            <person name="Lang F.B.F."/>
            <person name="Roger A.J."/>
            <person name="Ruiz-Trillo I."/>
            <person name="Lander E."/>
            <person name="Nusbaum C."/>
        </authorList>
    </citation>
    <scope>NUCLEOTIDE SEQUENCE [LARGE SCALE GENOMIC DNA]</scope>
    <source>
        <strain evidence="3 4">ATCC 50062</strain>
    </source>
</reference>
<dbReference type="GeneID" id="25567721"/>
<dbReference type="SUPFAM" id="SSF54211">
    <property type="entry name" value="Ribosomal protein S5 domain 2-like"/>
    <property type="match status" value="1"/>
</dbReference>
<feature type="region of interest" description="Disordered" evidence="1">
    <location>
        <begin position="57"/>
        <end position="125"/>
    </location>
</feature>
<dbReference type="OrthoDB" id="1562195at2759"/>
<dbReference type="GO" id="GO:0003677">
    <property type="term" value="F:DNA binding"/>
    <property type="evidence" value="ECO:0007669"/>
    <property type="project" value="InterPro"/>
</dbReference>
<dbReference type="SUPFAM" id="SSF55874">
    <property type="entry name" value="ATPase domain of HSP90 chaperone/DNA topoisomerase II/histidine kinase"/>
    <property type="match status" value="1"/>
</dbReference>
<dbReference type="Gene3D" id="1.10.8.50">
    <property type="match status" value="1"/>
</dbReference>
<dbReference type="Gene3D" id="3.30.565.10">
    <property type="entry name" value="Histidine kinase-like ATPase, C-terminal domain"/>
    <property type="match status" value="1"/>
</dbReference>
<evidence type="ECO:0000259" key="2">
    <source>
        <dbReference type="Pfam" id="PF09239"/>
    </source>
</evidence>
<dbReference type="InterPro" id="IPR015320">
    <property type="entry name" value="TopoVI_B_transducer"/>
</dbReference>
<gene>
    <name evidence="3" type="ORF">AMSG_09216</name>
</gene>
<dbReference type="GO" id="GO:0006265">
    <property type="term" value="P:DNA topological change"/>
    <property type="evidence" value="ECO:0007669"/>
    <property type="project" value="InterPro"/>
</dbReference>
<feature type="region of interest" description="Disordered" evidence="1">
    <location>
        <begin position="1"/>
        <end position="20"/>
    </location>
</feature>
<dbReference type="PANTHER" id="PTHR48444">
    <property type="entry name" value="DNA TOPOISOMERASE 6 SUBUNIT B"/>
    <property type="match status" value="1"/>
</dbReference>
<sequence length="654" mass="71385">MQTEGAALSAPKAAARTERTARDVVVENDVDEPVVVEIGETNVEWQINACRINVTDSGKSGIRVDPPQSVHAADGSEELGRGVTVEIEEEKGGDTGGQSSQSSQPGPGASGSAVRKASVSKASRGTPNKKARYYEIAVTDNGSGMEHAAIPQLLGVVLSGTKYGVKQTRGKFGLGAKMALIWAKSSTGVPIEVYSATEGAATVSYYKLDIDIERNRPHVVEEGQLENTQKWRGTKLVVTIEGSWKYQKRILEYMRMMAILTPYAWFRFAYTGVRKETSFEVQYPRRVNAELPRAAVEVKHHPRSLNLVLIDKLLAQVKPSTALKKFLTSEFSSVSAALARKIAEELHLDPATKVSQLPPEFGHHLLQLFREIRIPEPSGDCLSPAGQYNLFLGIKKEIKPTLVATYQERAHVYEGHPFIVEVGVSIGGESMEPGVTVYRYANRIPLLFEPGNDVATITAREFKWSTYKIRPTLDKIGVFVSIVSTHIPFKGTGKEYIGNDATPIKAAIKAALRKCCISLKKKIATRGVDKAKVDRKRKLAKFIPDVSRAMHGMLATMADERATKKPRGLSAADDALLDAVASGAVTVGTLETKLRTHIDKADAEGAFQFVAKNVSRKSEAVPLSFRPVPLDSLPDVAFSKRGLVLRLSSQLRAE</sequence>
<feature type="compositionally biased region" description="Low complexity" evidence="1">
    <location>
        <begin position="97"/>
        <end position="124"/>
    </location>
</feature>